<feature type="domain" description="C2H2-type" evidence="8">
    <location>
        <begin position="550"/>
        <end position="578"/>
    </location>
</feature>
<dbReference type="Pfam" id="PF07776">
    <property type="entry name" value="zf-AD"/>
    <property type="match status" value="1"/>
</dbReference>
<dbReference type="SUPFAM" id="SSF57667">
    <property type="entry name" value="beta-beta-alpha zinc fingers"/>
    <property type="match status" value="5"/>
</dbReference>
<keyword evidence="2" id="KW-0677">Repeat</keyword>
<evidence type="ECO:0000313" key="11">
    <source>
        <dbReference type="Proteomes" id="UP000069940"/>
    </source>
</evidence>
<feature type="domain" description="C2H2-type" evidence="8">
    <location>
        <begin position="520"/>
        <end position="549"/>
    </location>
</feature>
<dbReference type="InterPro" id="IPR013087">
    <property type="entry name" value="Znf_C2H2_type"/>
</dbReference>
<dbReference type="InterPro" id="IPR036236">
    <property type="entry name" value="Znf_C2H2_sf"/>
</dbReference>
<evidence type="ECO:0000256" key="6">
    <source>
        <dbReference type="PROSITE-ProRule" id="PRU01263"/>
    </source>
</evidence>
<feature type="binding site" evidence="6">
    <location>
        <position position="10"/>
    </location>
    <ligand>
        <name>Zn(2+)</name>
        <dbReference type="ChEBI" id="CHEBI:29105"/>
    </ligand>
</feature>
<evidence type="ECO:0000259" key="8">
    <source>
        <dbReference type="PROSITE" id="PS50157"/>
    </source>
</evidence>
<dbReference type="Proteomes" id="UP000069940">
    <property type="component" value="Unassembled WGS sequence"/>
</dbReference>
<evidence type="ECO:0000256" key="7">
    <source>
        <dbReference type="SAM" id="MobiDB-lite"/>
    </source>
</evidence>
<organism evidence="10 11">
    <name type="scientific">Aedes albopictus</name>
    <name type="common">Asian tiger mosquito</name>
    <name type="synonym">Stegomyia albopicta</name>
    <dbReference type="NCBI Taxonomy" id="7160"/>
    <lineage>
        <taxon>Eukaryota</taxon>
        <taxon>Metazoa</taxon>
        <taxon>Ecdysozoa</taxon>
        <taxon>Arthropoda</taxon>
        <taxon>Hexapoda</taxon>
        <taxon>Insecta</taxon>
        <taxon>Pterygota</taxon>
        <taxon>Neoptera</taxon>
        <taxon>Endopterygota</taxon>
        <taxon>Diptera</taxon>
        <taxon>Nematocera</taxon>
        <taxon>Culicoidea</taxon>
        <taxon>Culicidae</taxon>
        <taxon>Culicinae</taxon>
        <taxon>Aedini</taxon>
        <taxon>Aedes</taxon>
        <taxon>Stegomyia</taxon>
    </lineage>
</organism>
<keyword evidence="1 6" id="KW-0479">Metal-binding</keyword>
<dbReference type="InterPro" id="IPR012934">
    <property type="entry name" value="Znf_AD"/>
</dbReference>
<dbReference type="RefSeq" id="XP_029719857.2">
    <property type="nucleotide sequence ID" value="XM_029863997.2"/>
</dbReference>
<evidence type="ECO:0000256" key="3">
    <source>
        <dbReference type="ARBA" id="ARBA00022771"/>
    </source>
</evidence>
<evidence type="ECO:0000256" key="1">
    <source>
        <dbReference type="ARBA" id="ARBA00022723"/>
    </source>
</evidence>
<dbReference type="PANTHER" id="PTHR24409:SF295">
    <property type="entry name" value="AZ2-RELATED"/>
    <property type="match status" value="1"/>
</dbReference>
<feature type="domain" description="ZAD" evidence="9">
    <location>
        <begin position="5"/>
        <end position="77"/>
    </location>
</feature>
<dbReference type="SMART" id="SM00355">
    <property type="entry name" value="ZnF_C2H2"/>
    <property type="match status" value="11"/>
</dbReference>
<evidence type="ECO:0000313" key="10">
    <source>
        <dbReference type="EnsemblMetazoa" id="AALFPA23_000945.P38315"/>
    </source>
</evidence>
<feature type="domain" description="C2H2-type" evidence="8">
    <location>
        <begin position="261"/>
        <end position="291"/>
    </location>
</feature>
<feature type="domain" description="C2H2-type" evidence="8">
    <location>
        <begin position="404"/>
        <end position="432"/>
    </location>
</feature>
<reference evidence="10" key="2">
    <citation type="submission" date="2025-05" db="UniProtKB">
        <authorList>
            <consortium name="EnsemblMetazoa"/>
        </authorList>
    </citation>
    <scope>IDENTIFICATION</scope>
    <source>
        <strain evidence="10">Foshan</strain>
    </source>
</reference>
<feature type="domain" description="C2H2-type" evidence="8">
    <location>
        <begin position="332"/>
        <end position="361"/>
    </location>
</feature>
<dbReference type="PROSITE" id="PS00028">
    <property type="entry name" value="ZINC_FINGER_C2H2_1"/>
    <property type="match status" value="7"/>
</dbReference>
<feature type="domain" description="C2H2-type" evidence="8">
    <location>
        <begin position="492"/>
        <end position="519"/>
    </location>
</feature>
<dbReference type="PANTHER" id="PTHR24409">
    <property type="entry name" value="ZINC FINGER PROTEIN 142"/>
    <property type="match status" value="1"/>
</dbReference>
<protein>
    <recommendedName>
        <fullName evidence="12">C2h2-type zn-finger protein</fullName>
    </recommendedName>
</protein>
<evidence type="ECO:0000259" key="9">
    <source>
        <dbReference type="PROSITE" id="PS51915"/>
    </source>
</evidence>
<dbReference type="PROSITE" id="PS51915">
    <property type="entry name" value="ZAD"/>
    <property type="match status" value="1"/>
</dbReference>
<dbReference type="EnsemblMetazoa" id="AALFPA23_000945.R38315">
    <property type="protein sequence ID" value="AALFPA23_000945.P38315"/>
    <property type="gene ID" value="AALFPA23_000945"/>
</dbReference>
<accession>A0ABM1XM92</accession>
<evidence type="ECO:0008006" key="12">
    <source>
        <dbReference type="Google" id="ProtNLM"/>
    </source>
</evidence>
<dbReference type="PROSITE" id="PS50157">
    <property type="entry name" value="ZINC_FINGER_C2H2_2"/>
    <property type="match status" value="7"/>
</dbReference>
<keyword evidence="4 6" id="KW-0862">Zinc</keyword>
<keyword evidence="11" id="KW-1185">Reference proteome</keyword>
<reference evidence="11" key="1">
    <citation type="journal article" date="2015" name="Proc. Natl. Acad. Sci. U.S.A.">
        <title>Genome sequence of the Asian Tiger mosquito, Aedes albopictus, reveals insights into its biology, genetics, and evolution.</title>
        <authorList>
            <person name="Chen X.G."/>
            <person name="Jiang X."/>
            <person name="Gu J."/>
            <person name="Xu M."/>
            <person name="Wu Y."/>
            <person name="Deng Y."/>
            <person name="Zhang C."/>
            <person name="Bonizzoni M."/>
            <person name="Dermauw W."/>
            <person name="Vontas J."/>
            <person name="Armbruster P."/>
            <person name="Huang X."/>
            <person name="Yang Y."/>
            <person name="Zhang H."/>
            <person name="He W."/>
            <person name="Peng H."/>
            <person name="Liu Y."/>
            <person name="Wu K."/>
            <person name="Chen J."/>
            <person name="Lirakis M."/>
            <person name="Topalis P."/>
            <person name="Van Leeuwen T."/>
            <person name="Hall A.B."/>
            <person name="Jiang X."/>
            <person name="Thorpe C."/>
            <person name="Mueller R.L."/>
            <person name="Sun C."/>
            <person name="Waterhouse R.M."/>
            <person name="Yan G."/>
            <person name="Tu Z.J."/>
            <person name="Fang X."/>
            <person name="James A.A."/>
        </authorList>
    </citation>
    <scope>NUCLEOTIDE SEQUENCE [LARGE SCALE GENOMIC DNA]</scope>
    <source>
        <strain evidence="11">Foshan</strain>
    </source>
</reference>
<feature type="binding site" evidence="6">
    <location>
        <position position="7"/>
    </location>
    <ligand>
        <name>Zn(2+)</name>
        <dbReference type="ChEBI" id="CHEBI:29105"/>
    </ligand>
</feature>
<keyword evidence="3 5" id="KW-0863">Zinc-finger</keyword>
<proteinExistence type="predicted"/>
<feature type="region of interest" description="Disordered" evidence="7">
    <location>
        <begin position="283"/>
        <end position="303"/>
    </location>
</feature>
<feature type="binding site" evidence="6">
    <location>
        <position position="53"/>
    </location>
    <ligand>
        <name>Zn(2+)</name>
        <dbReference type="ChEBI" id="CHEBI:29105"/>
    </ligand>
</feature>
<sequence>MFTEHSCRVCFGPPTLPLFELHDGTVLGQMMADFADVLIAEGDGKPAFLCEGCGQKLKSSVDFQRQVREAENTIESALRNAADDDQMPKKIKLEFAHIEEDVYEYEFLDENTDEAAKTDCGENRSAPPGSPAMRNEELLKVLESSDNDDGDEDLSFDEEMNDEITLEDEQNKFPFLIPSEERIAQRLKFDNFEYLEIDGDRCCGCSFIAENRDELMQHSKDNHSQNYYADSGYTCPTCYRKFQSQEKLANHIEYYSYSDVFLCTICYESFVHKSHLKAHQESCASHQQQNQPHSPTLPLPVSQKATRRKRTTFTNHRPLQVNPTDEDPRSHFCCFVRCWEGFNTEEELLSHVHQVHEGKRRENELASSKLNPATKFTCLVCQRTFDTEKQLHVHISYKQKREEYICQECGKSCHKPSILRDHWQKEHTNLAPEFACDICGKAFWKLSVLKNHRKIHVPFENVPCSEPGCEMVFRDTFLMKRHCRNVHGDAPWHCRFCPKRLRTKEAMDIHERVHTGEKPFPCREGCDRRFAHATDRVRHERSMHTSEKPHKCAHCKEAYVRRRELVIHLQRHHNGEEN</sequence>
<name>A0ABM1XM92_AEDAL</name>
<evidence type="ECO:0000256" key="5">
    <source>
        <dbReference type="PROSITE-ProRule" id="PRU00042"/>
    </source>
</evidence>
<dbReference type="GeneID" id="109406520"/>
<evidence type="ECO:0000256" key="2">
    <source>
        <dbReference type="ARBA" id="ARBA00022737"/>
    </source>
</evidence>
<dbReference type="SMART" id="SM00868">
    <property type="entry name" value="zf-AD"/>
    <property type="match status" value="1"/>
</dbReference>
<feature type="domain" description="C2H2-type" evidence="8">
    <location>
        <begin position="434"/>
        <end position="456"/>
    </location>
</feature>
<evidence type="ECO:0000256" key="4">
    <source>
        <dbReference type="ARBA" id="ARBA00022833"/>
    </source>
</evidence>
<feature type="binding site" evidence="6">
    <location>
        <position position="50"/>
    </location>
    <ligand>
        <name>Zn(2+)</name>
        <dbReference type="ChEBI" id="CHEBI:29105"/>
    </ligand>
</feature>
<feature type="region of interest" description="Disordered" evidence="7">
    <location>
        <begin position="115"/>
        <end position="134"/>
    </location>
</feature>
<feature type="compositionally biased region" description="Polar residues" evidence="7">
    <location>
        <begin position="283"/>
        <end position="294"/>
    </location>
</feature>
<dbReference type="Gene3D" id="3.30.160.60">
    <property type="entry name" value="Classic Zinc Finger"/>
    <property type="match status" value="6"/>
</dbReference>
<dbReference type="SUPFAM" id="SSF57716">
    <property type="entry name" value="Glucocorticoid receptor-like (DNA-binding domain)"/>
    <property type="match status" value="1"/>
</dbReference>